<proteinExistence type="predicted"/>
<dbReference type="GO" id="GO:0000978">
    <property type="term" value="F:RNA polymerase II cis-regulatory region sequence-specific DNA binding"/>
    <property type="evidence" value="ECO:0007669"/>
    <property type="project" value="TreeGrafter"/>
</dbReference>
<reference evidence="6" key="1">
    <citation type="submission" date="2022-01" db="EMBL/GenBank/DDBJ databases">
        <title>Genome Sequence Resource for Two Populations of Ditylenchus destructor, the Migratory Endoparasitic Phytonematode.</title>
        <authorList>
            <person name="Zhang H."/>
            <person name="Lin R."/>
            <person name="Xie B."/>
        </authorList>
    </citation>
    <scope>NUCLEOTIDE SEQUENCE</scope>
    <source>
        <strain evidence="6">BazhouSP</strain>
    </source>
</reference>
<dbReference type="PROSITE" id="PS50016">
    <property type="entry name" value="ZF_PHD_2"/>
    <property type="match status" value="1"/>
</dbReference>
<dbReference type="GO" id="GO:0006357">
    <property type="term" value="P:regulation of transcription by RNA polymerase II"/>
    <property type="evidence" value="ECO:0007669"/>
    <property type="project" value="InterPro"/>
</dbReference>
<dbReference type="PANTHER" id="PTHR45975:SF2">
    <property type="entry name" value="NUCLEOSOME-REMODELING FACTOR SUBUNIT BPTF"/>
    <property type="match status" value="1"/>
</dbReference>
<dbReference type="InterPro" id="IPR038028">
    <property type="entry name" value="BPTF"/>
</dbReference>
<dbReference type="Pfam" id="PF00628">
    <property type="entry name" value="PHD"/>
    <property type="match status" value="1"/>
</dbReference>
<dbReference type="SUPFAM" id="SSF57903">
    <property type="entry name" value="FYVE/PHD zinc finger"/>
    <property type="match status" value="1"/>
</dbReference>
<protein>
    <submittedName>
        <fullName evidence="6">PHD-finger domain-containing protein</fullName>
    </submittedName>
</protein>
<dbReference type="PROSITE" id="PS01359">
    <property type="entry name" value="ZF_PHD_1"/>
    <property type="match status" value="1"/>
</dbReference>
<accession>A0AAD4MI14</accession>
<sequence>MIISFSDKGKPVDDKELYCACRQPYGRTQFYVLCASCEEWFHPECIGTMEALVKERNEFECPKCEESACLLNL</sequence>
<dbReference type="InterPro" id="IPR019787">
    <property type="entry name" value="Znf_PHD-finger"/>
</dbReference>
<evidence type="ECO:0000256" key="1">
    <source>
        <dbReference type="ARBA" id="ARBA00022723"/>
    </source>
</evidence>
<gene>
    <name evidence="6" type="ORF">DdX_22402</name>
</gene>
<evidence type="ECO:0000256" key="3">
    <source>
        <dbReference type="ARBA" id="ARBA00022833"/>
    </source>
</evidence>
<dbReference type="InterPro" id="IPR019786">
    <property type="entry name" value="Zinc_finger_PHD-type_CS"/>
</dbReference>
<dbReference type="InterPro" id="IPR011011">
    <property type="entry name" value="Znf_FYVE_PHD"/>
</dbReference>
<evidence type="ECO:0000259" key="5">
    <source>
        <dbReference type="PROSITE" id="PS50016"/>
    </source>
</evidence>
<dbReference type="Gene3D" id="3.30.40.10">
    <property type="entry name" value="Zinc/RING finger domain, C3HC4 (zinc finger)"/>
    <property type="match status" value="1"/>
</dbReference>
<feature type="domain" description="PHD-type" evidence="5">
    <location>
        <begin position="16"/>
        <end position="67"/>
    </location>
</feature>
<dbReference type="GO" id="GO:0016589">
    <property type="term" value="C:NURF complex"/>
    <property type="evidence" value="ECO:0007669"/>
    <property type="project" value="InterPro"/>
</dbReference>
<keyword evidence="1" id="KW-0479">Metal-binding</keyword>
<dbReference type="InterPro" id="IPR013083">
    <property type="entry name" value="Znf_RING/FYVE/PHD"/>
</dbReference>
<comment type="caution">
    <text evidence="6">The sequence shown here is derived from an EMBL/GenBank/DDBJ whole genome shotgun (WGS) entry which is preliminary data.</text>
</comment>
<dbReference type="GO" id="GO:0008270">
    <property type="term" value="F:zinc ion binding"/>
    <property type="evidence" value="ECO:0007669"/>
    <property type="project" value="UniProtKB-KW"/>
</dbReference>
<dbReference type="SMART" id="SM00249">
    <property type="entry name" value="PHD"/>
    <property type="match status" value="1"/>
</dbReference>
<keyword evidence="3" id="KW-0862">Zinc</keyword>
<evidence type="ECO:0000256" key="2">
    <source>
        <dbReference type="ARBA" id="ARBA00022771"/>
    </source>
</evidence>
<evidence type="ECO:0000256" key="4">
    <source>
        <dbReference type="PROSITE-ProRule" id="PRU00146"/>
    </source>
</evidence>
<evidence type="ECO:0000313" key="7">
    <source>
        <dbReference type="Proteomes" id="UP001201812"/>
    </source>
</evidence>
<keyword evidence="2 4" id="KW-0863">Zinc-finger</keyword>
<name>A0AAD4MI14_9BILA</name>
<dbReference type="Proteomes" id="UP001201812">
    <property type="component" value="Unassembled WGS sequence"/>
</dbReference>
<dbReference type="PANTHER" id="PTHR45975">
    <property type="entry name" value="NUCLEOSOME-REMODELING FACTOR SUBUNIT BPTF"/>
    <property type="match status" value="1"/>
</dbReference>
<evidence type="ECO:0000313" key="6">
    <source>
        <dbReference type="EMBL" id="KAI1690604.1"/>
    </source>
</evidence>
<dbReference type="InterPro" id="IPR001965">
    <property type="entry name" value="Znf_PHD"/>
</dbReference>
<dbReference type="AlphaFoldDB" id="A0AAD4MI14"/>
<dbReference type="EMBL" id="JAKKPZ010001137">
    <property type="protein sequence ID" value="KAI1690604.1"/>
    <property type="molecule type" value="Genomic_DNA"/>
</dbReference>
<keyword evidence="7" id="KW-1185">Reference proteome</keyword>
<organism evidence="6 7">
    <name type="scientific">Ditylenchus destructor</name>
    <dbReference type="NCBI Taxonomy" id="166010"/>
    <lineage>
        <taxon>Eukaryota</taxon>
        <taxon>Metazoa</taxon>
        <taxon>Ecdysozoa</taxon>
        <taxon>Nematoda</taxon>
        <taxon>Chromadorea</taxon>
        <taxon>Rhabditida</taxon>
        <taxon>Tylenchina</taxon>
        <taxon>Tylenchomorpha</taxon>
        <taxon>Sphaerularioidea</taxon>
        <taxon>Anguinidae</taxon>
        <taxon>Anguininae</taxon>
        <taxon>Ditylenchus</taxon>
    </lineage>
</organism>